<dbReference type="InterPro" id="IPR007577">
    <property type="entry name" value="GlycoTrfase_DXD_sugar-bd_CS"/>
</dbReference>
<evidence type="ECO:0000256" key="1">
    <source>
        <dbReference type="ARBA" id="ARBA00009003"/>
    </source>
</evidence>
<proteinExistence type="inferred from homology"/>
<dbReference type="Gene3D" id="3.90.550.20">
    <property type="match status" value="1"/>
</dbReference>
<organism evidence="3">
    <name type="scientific">Aspergillus arachidicola</name>
    <dbReference type="NCBI Taxonomy" id="656916"/>
    <lineage>
        <taxon>Eukaryota</taxon>
        <taxon>Fungi</taxon>
        <taxon>Dikarya</taxon>
        <taxon>Ascomycota</taxon>
        <taxon>Pezizomycotina</taxon>
        <taxon>Eurotiomycetes</taxon>
        <taxon>Eurotiomycetidae</taxon>
        <taxon>Eurotiales</taxon>
        <taxon>Aspergillaceae</taxon>
        <taxon>Aspergillus</taxon>
        <taxon>Aspergillus subgen. Circumdati</taxon>
    </lineage>
</organism>
<dbReference type="InterPro" id="IPR029044">
    <property type="entry name" value="Nucleotide-diphossugar_trans"/>
</dbReference>
<keyword evidence="2" id="KW-0472">Membrane</keyword>
<reference evidence="3" key="1">
    <citation type="submission" date="2019-04" db="EMBL/GenBank/DDBJ databases">
        <title>Friends and foes A comparative genomics study of 23 Aspergillus species from section Flavi.</title>
        <authorList>
            <consortium name="DOE Joint Genome Institute"/>
            <person name="Kjaerbolling I."/>
            <person name="Vesth T."/>
            <person name="Frisvad J.C."/>
            <person name="Nybo J.L."/>
            <person name="Theobald S."/>
            <person name="Kildgaard S."/>
            <person name="Isbrandt T."/>
            <person name="Kuo A."/>
            <person name="Sato A."/>
            <person name="Lyhne E.K."/>
            <person name="Kogle M.E."/>
            <person name="Wiebenga A."/>
            <person name="Kun R.S."/>
            <person name="Lubbers R.J."/>
            <person name="Makela M.R."/>
            <person name="Barry K."/>
            <person name="Chovatia M."/>
            <person name="Clum A."/>
            <person name="Daum C."/>
            <person name="Haridas S."/>
            <person name="He G."/>
            <person name="LaButti K."/>
            <person name="Lipzen A."/>
            <person name="Mondo S."/>
            <person name="Riley R."/>
            <person name="Salamov A."/>
            <person name="Simmons B.A."/>
            <person name="Magnuson J.K."/>
            <person name="Henrissat B."/>
            <person name="Mortensen U.H."/>
            <person name="Larsen T.O."/>
            <person name="Devries R.P."/>
            <person name="Grigoriev I.V."/>
            <person name="Machida M."/>
            <person name="Baker S.E."/>
            <person name="Andersen M.R."/>
        </authorList>
    </citation>
    <scope>NUCLEOTIDE SEQUENCE</scope>
    <source>
        <strain evidence="3">CBS 117612</strain>
    </source>
</reference>
<dbReference type="GO" id="GO:0000009">
    <property type="term" value="F:alpha-1,6-mannosyltransferase activity"/>
    <property type="evidence" value="ECO:0007669"/>
    <property type="project" value="InterPro"/>
</dbReference>
<dbReference type="SUPFAM" id="SSF53448">
    <property type="entry name" value="Nucleotide-diphospho-sugar transferases"/>
    <property type="match status" value="1"/>
</dbReference>
<dbReference type="PANTHER" id="PTHR31834:SF9">
    <property type="entry name" value="INITIATION-SPECIFIC ALPHA-1,6-MANNOSYLTRANSFERASE"/>
    <property type="match status" value="1"/>
</dbReference>
<dbReference type="Proteomes" id="UP000325558">
    <property type="component" value="Unassembled WGS sequence"/>
</dbReference>
<accession>A0A5N6YSI9</accession>
<dbReference type="OrthoDB" id="409543at2759"/>
<dbReference type="GO" id="GO:0006487">
    <property type="term" value="P:protein N-linked glycosylation"/>
    <property type="evidence" value="ECO:0007669"/>
    <property type="project" value="TreeGrafter"/>
</dbReference>
<protein>
    <submittedName>
        <fullName evidence="3">Uncharacterized protein</fullName>
    </submittedName>
</protein>
<dbReference type="InterPro" id="IPR039367">
    <property type="entry name" value="Och1-like"/>
</dbReference>
<comment type="similarity">
    <text evidence="1">Belongs to the glycosyltransferase 32 family.</text>
</comment>
<dbReference type="PANTHER" id="PTHR31834">
    <property type="entry name" value="INITIATION-SPECIFIC ALPHA-1,6-MANNOSYLTRANSFERASE"/>
    <property type="match status" value="1"/>
</dbReference>
<keyword evidence="2" id="KW-0812">Transmembrane</keyword>
<evidence type="ECO:0000256" key="2">
    <source>
        <dbReference type="SAM" id="Phobius"/>
    </source>
</evidence>
<dbReference type="EMBL" id="ML737112">
    <property type="protein sequence ID" value="KAE8347863.1"/>
    <property type="molecule type" value="Genomic_DNA"/>
</dbReference>
<evidence type="ECO:0000313" key="3">
    <source>
        <dbReference type="EMBL" id="KAE8347863.1"/>
    </source>
</evidence>
<name>A0A5N6YSI9_9EURO</name>
<feature type="transmembrane region" description="Helical" evidence="2">
    <location>
        <begin position="20"/>
        <end position="37"/>
    </location>
</feature>
<sequence length="272" mass="31664">MGSRRQRKQLCVRSIGTRKLSLLLLAAIFYFIMYHLPPPPKTKNKTNSDRKPPKYDIDTTPRFLHLYPFRENPDTKYERQVSKALNVKRESDSFEFEQKNGDWEYSLIDNIKAYKFITDIFSGVPELKKLYNSYPYHIIRSDLIRYLLLWYYGGFYADIDIYPAHPILLEVIVRALSHIRQHIMQSNFILGPQYKEDTILEITGPGVFTDTVLDIISQTLPPTHNMIELSIDADTGKSMGGICILPISVWGNGQRHSGSDPDRCCIIWFFKY</sequence>
<dbReference type="GO" id="GO:0000136">
    <property type="term" value="C:mannan polymerase complex"/>
    <property type="evidence" value="ECO:0007669"/>
    <property type="project" value="TreeGrafter"/>
</dbReference>
<gene>
    <name evidence="3" type="ORF">BDV24DRAFT_146629</name>
</gene>
<keyword evidence="2" id="KW-1133">Transmembrane helix</keyword>
<dbReference type="AlphaFoldDB" id="A0A5N6YSI9"/>
<dbReference type="Pfam" id="PF04488">
    <property type="entry name" value="Gly_transf_sug"/>
    <property type="match status" value="1"/>
</dbReference>